<dbReference type="PANTHER" id="PTHR11439:SF483">
    <property type="entry name" value="PEPTIDE SYNTHASE GLIP-LIKE, PUTATIVE (AFU_ORTHOLOGUE AFUA_3G12920)-RELATED"/>
    <property type="match status" value="1"/>
</dbReference>
<gene>
    <name evidence="1" type="ORF">CCR75_003694</name>
</gene>
<evidence type="ECO:0000313" key="2">
    <source>
        <dbReference type="Proteomes" id="UP000294530"/>
    </source>
</evidence>
<organism evidence="1 2">
    <name type="scientific">Bremia lactucae</name>
    <name type="common">Lettuce downy mildew</name>
    <dbReference type="NCBI Taxonomy" id="4779"/>
    <lineage>
        <taxon>Eukaryota</taxon>
        <taxon>Sar</taxon>
        <taxon>Stramenopiles</taxon>
        <taxon>Oomycota</taxon>
        <taxon>Peronosporomycetes</taxon>
        <taxon>Peronosporales</taxon>
        <taxon>Peronosporaceae</taxon>
        <taxon>Bremia</taxon>
    </lineage>
</organism>
<keyword evidence="2" id="KW-1185">Reference proteome</keyword>
<accession>A0A976II87</accession>
<dbReference type="EMBL" id="SHOA02000012">
    <property type="protein sequence ID" value="TDH72289.1"/>
    <property type="molecule type" value="Genomic_DNA"/>
</dbReference>
<name>A0A976II87_BRELC</name>
<dbReference type="PANTHER" id="PTHR11439">
    <property type="entry name" value="GAG-POL-RELATED RETROTRANSPOSON"/>
    <property type="match status" value="1"/>
</dbReference>
<dbReference type="RefSeq" id="XP_067821788.1">
    <property type="nucleotide sequence ID" value="XM_067961788.1"/>
</dbReference>
<comment type="caution">
    <text evidence="1">The sequence shown here is derived from an EMBL/GenBank/DDBJ whole genome shotgun (WGS) entry which is preliminary data.</text>
</comment>
<reference evidence="1 2" key="1">
    <citation type="journal article" date="2021" name="Genome Biol.">
        <title>AFLAP: assembly-free linkage analysis pipeline using k-mers from genome sequencing data.</title>
        <authorList>
            <person name="Fletcher K."/>
            <person name="Zhang L."/>
            <person name="Gil J."/>
            <person name="Han R."/>
            <person name="Cavanaugh K."/>
            <person name="Michelmore R."/>
        </authorList>
    </citation>
    <scope>NUCLEOTIDE SEQUENCE [LARGE SCALE GENOMIC DNA]</scope>
    <source>
        <strain evidence="1 2">SF5</strain>
    </source>
</reference>
<dbReference type="Proteomes" id="UP000294530">
    <property type="component" value="Unassembled WGS sequence"/>
</dbReference>
<dbReference type="KEGG" id="blac:94347459"/>
<dbReference type="OrthoDB" id="123721at2759"/>
<dbReference type="AlphaFoldDB" id="A0A976II87"/>
<evidence type="ECO:0000313" key="1">
    <source>
        <dbReference type="EMBL" id="TDH72289.1"/>
    </source>
</evidence>
<dbReference type="CDD" id="cd09272">
    <property type="entry name" value="RNase_HI_RT_Ty1"/>
    <property type="match status" value="1"/>
</dbReference>
<sequence>MSVPYQICVGGIMYLMVAMRADVAAAVEVLSHYAADNVQYTGKPFKSVLSNLNAMPTHGVQLSRSDWAGDIESRRSRSAYVFTINNEGISWRSKKQRIVALSSTEAEYMALSDATEEAVWLKIFLCEFG</sequence>
<dbReference type="GeneID" id="94347459"/>
<proteinExistence type="predicted"/>
<protein>
    <submittedName>
        <fullName evidence="1">Uncharacterized protein</fullName>
    </submittedName>
</protein>